<feature type="compositionally biased region" description="Polar residues" evidence="1">
    <location>
        <begin position="53"/>
        <end position="64"/>
    </location>
</feature>
<gene>
    <name evidence="2" type="ORF">QRO08_02075</name>
</gene>
<dbReference type="GeneID" id="79789406"/>
<reference evidence="2 3" key="1">
    <citation type="submission" date="2023-06" db="EMBL/GenBank/DDBJ databases">
        <authorList>
            <person name="Ham H."/>
            <person name="Park D.S."/>
        </authorList>
    </citation>
    <scope>NUCLEOTIDE SEQUENCE [LARGE SCALE GENOMIC DNA]</scope>
    <source>
        <strain evidence="2 3">KACC 17005</strain>
    </source>
</reference>
<protein>
    <submittedName>
        <fullName evidence="2">Uncharacterized protein</fullName>
    </submittedName>
</protein>
<keyword evidence="3" id="KW-1185">Reference proteome</keyword>
<dbReference type="Proteomes" id="UP001242732">
    <property type="component" value="Chromosome"/>
</dbReference>
<sequence>MIADKLPRFAPTAPAENVLHLRKSLFENHMTRIDSAAIRPLASHRAPEHEPVPSSSQLQASPANANPLFPRGRTPSFGQTPSSAPRQPLSCLQPPGNIALETPGSVGSGGVQEVALNPVSDRLLKKSDMRPGDILLYVNPRIPLPLDAGIALGHYMGKKLQPEKNRGNHNIIHAALWTMSPKHAGEGNEQENQEPEVVEAHVGLSKKNHAVIGNVLTKGDYLVYRPKDVNLGDWASQIAMVWSSERKIPYSFGKVVKAGTKSMTAKGPQFDEAAHDRASAYMQQAFESDPLWKKEGAFCSHLVLAAYQAALLNIQNARDEESGQERSSIEATLGQHVEFHVNASRTTPLNLHSLLQQGQAFEQIGKIRISGAA</sequence>
<evidence type="ECO:0000256" key="1">
    <source>
        <dbReference type="SAM" id="MobiDB-lite"/>
    </source>
</evidence>
<name>A0ABY9ARD0_PARCI</name>
<accession>A0ABY9ARD0</accession>
<dbReference type="RefSeq" id="WP_133246131.1">
    <property type="nucleotide sequence ID" value="NZ_CP029373.1"/>
</dbReference>
<dbReference type="EMBL" id="CP127363">
    <property type="protein sequence ID" value="WIY49379.1"/>
    <property type="molecule type" value="Genomic_DNA"/>
</dbReference>
<evidence type="ECO:0000313" key="2">
    <source>
        <dbReference type="EMBL" id="WIY49379.1"/>
    </source>
</evidence>
<feature type="region of interest" description="Disordered" evidence="1">
    <location>
        <begin position="43"/>
        <end position="94"/>
    </location>
</feature>
<organism evidence="2 3">
    <name type="scientific">Paracidovorax citrulli</name>
    <name type="common">Acidovorax citrulli</name>
    <dbReference type="NCBI Taxonomy" id="80869"/>
    <lineage>
        <taxon>Bacteria</taxon>
        <taxon>Pseudomonadati</taxon>
        <taxon>Pseudomonadota</taxon>
        <taxon>Betaproteobacteria</taxon>
        <taxon>Burkholderiales</taxon>
        <taxon>Comamonadaceae</taxon>
        <taxon>Paracidovorax</taxon>
    </lineage>
</organism>
<proteinExistence type="predicted"/>
<feature type="compositionally biased region" description="Polar residues" evidence="1">
    <location>
        <begin position="76"/>
        <end position="85"/>
    </location>
</feature>
<evidence type="ECO:0000313" key="3">
    <source>
        <dbReference type="Proteomes" id="UP001242732"/>
    </source>
</evidence>